<dbReference type="Gene3D" id="3.30.479.30">
    <property type="entry name" value="Band 7 domain"/>
    <property type="match status" value="1"/>
</dbReference>
<evidence type="ECO:0000259" key="2">
    <source>
        <dbReference type="Pfam" id="PF01145"/>
    </source>
</evidence>
<evidence type="ECO:0000256" key="1">
    <source>
        <dbReference type="ARBA" id="ARBA00004167"/>
    </source>
</evidence>
<feature type="domain" description="Band 7" evidence="2">
    <location>
        <begin position="16"/>
        <end position="184"/>
    </location>
</feature>
<organism evidence="3 4">
    <name type="scientific">Paraburkholderia silviterrae</name>
    <dbReference type="NCBI Taxonomy" id="2528715"/>
    <lineage>
        <taxon>Bacteria</taxon>
        <taxon>Pseudomonadati</taxon>
        <taxon>Pseudomonadota</taxon>
        <taxon>Betaproteobacteria</taxon>
        <taxon>Burkholderiales</taxon>
        <taxon>Burkholderiaceae</taxon>
        <taxon>Paraburkholderia</taxon>
    </lineage>
</organism>
<dbReference type="Pfam" id="PF01145">
    <property type="entry name" value="Band_7"/>
    <property type="match status" value="1"/>
</dbReference>
<reference evidence="3 4" key="1">
    <citation type="submission" date="2019-03" db="EMBL/GenBank/DDBJ databases">
        <title>Paraburkholderia sp. 4M-K11, isolated from subtropical forest soil.</title>
        <authorList>
            <person name="Gao Z.-H."/>
            <person name="Qiu L.-H."/>
        </authorList>
    </citation>
    <scope>NUCLEOTIDE SEQUENCE [LARGE SCALE GENOMIC DNA]</scope>
    <source>
        <strain evidence="3 4">4M-K11</strain>
    </source>
</reference>
<dbReference type="InterPro" id="IPR036013">
    <property type="entry name" value="Band_7/SPFH_dom_sf"/>
</dbReference>
<comment type="caution">
    <text evidence="3">The sequence shown here is derived from an EMBL/GenBank/DDBJ whole genome shotgun (WGS) entry which is preliminary data.</text>
</comment>
<sequence>MLGIRFIKSQPTVHLMQFRAGQMVREGAGLSFFYYAPASTLVSVPVASQDRPFILELVTADFQSVTAQGQVTYRIRDPRRTAAMMDFSLGKDGRTYVSDDPKRLGDRVAMQVEVIVQQTVQALDLKQALRASAAIAQTVQTGLAGQPEIEALGLEILGVSVMAVKPTPDIARALEAEARESNLKAADDAVYLRRMSAVENERAIRQNELDTDIAVEQKKRQIRETQMEAKATLMRKENELRNEQMASDIELEEKRKAFVAGQAQNSRTLAEAEAHRLAAVMQALENADPRIVSALASAGMQPGQLIAQAFGGIAERAERIGQLNVSPDLLQGLIGGGERKAA</sequence>
<protein>
    <submittedName>
        <fullName evidence="3">SPFH domain-containing protein</fullName>
    </submittedName>
</protein>
<comment type="subcellular location">
    <subcellularLocation>
        <location evidence="1">Membrane</location>
        <topology evidence="1">Single-pass membrane protein</topology>
    </subcellularLocation>
</comment>
<dbReference type="SUPFAM" id="SSF117892">
    <property type="entry name" value="Band 7/SPFH domain"/>
    <property type="match status" value="1"/>
</dbReference>
<proteinExistence type="predicted"/>
<dbReference type="OrthoDB" id="3469168at2"/>
<name>A0A4R5M6U2_9BURK</name>
<accession>A0A4R5M6U2</accession>
<dbReference type="EMBL" id="SMRP01000012">
    <property type="protein sequence ID" value="TDG21316.1"/>
    <property type="molecule type" value="Genomic_DNA"/>
</dbReference>
<evidence type="ECO:0000313" key="3">
    <source>
        <dbReference type="EMBL" id="TDG21316.1"/>
    </source>
</evidence>
<dbReference type="Proteomes" id="UP000295722">
    <property type="component" value="Unassembled WGS sequence"/>
</dbReference>
<gene>
    <name evidence="3" type="ORF">EYW47_22980</name>
</gene>
<dbReference type="GO" id="GO:0016020">
    <property type="term" value="C:membrane"/>
    <property type="evidence" value="ECO:0007669"/>
    <property type="project" value="UniProtKB-SubCell"/>
</dbReference>
<keyword evidence="4" id="KW-1185">Reference proteome</keyword>
<dbReference type="InterPro" id="IPR001107">
    <property type="entry name" value="Band_7"/>
</dbReference>
<dbReference type="AlphaFoldDB" id="A0A4R5M6U2"/>
<evidence type="ECO:0000313" key="4">
    <source>
        <dbReference type="Proteomes" id="UP000295722"/>
    </source>
</evidence>